<dbReference type="InterPro" id="IPR014721">
    <property type="entry name" value="Ribsml_uS5_D2-typ_fold_subgr"/>
</dbReference>
<dbReference type="SUPFAM" id="SSF54768">
    <property type="entry name" value="dsRNA-binding domain-like"/>
    <property type="match status" value="1"/>
</dbReference>
<comment type="caution">
    <text evidence="7">The sequence shown here is derived from an EMBL/GenBank/DDBJ whole genome shotgun (WGS) entry which is preliminary data.</text>
</comment>
<evidence type="ECO:0000259" key="6">
    <source>
        <dbReference type="PROSITE" id="PS50881"/>
    </source>
</evidence>
<dbReference type="GO" id="GO:0003723">
    <property type="term" value="F:RNA binding"/>
    <property type="evidence" value="ECO:0007669"/>
    <property type="project" value="InterPro"/>
</dbReference>
<dbReference type="GO" id="GO:0005840">
    <property type="term" value="C:ribosome"/>
    <property type="evidence" value="ECO:0007669"/>
    <property type="project" value="UniProtKB-KW"/>
</dbReference>
<dbReference type="EMBL" id="JAWHQM010000050">
    <property type="protein sequence ID" value="KAK5635199.1"/>
    <property type="molecule type" value="Genomic_DNA"/>
</dbReference>
<keyword evidence="8" id="KW-1185">Reference proteome</keyword>
<evidence type="ECO:0000313" key="8">
    <source>
        <dbReference type="Proteomes" id="UP001305414"/>
    </source>
</evidence>
<feature type="domain" description="S5 DRBM" evidence="6">
    <location>
        <begin position="333"/>
        <end position="396"/>
    </location>
</feature>
<dbReference type="GO" id="GO:0003735">
    <property type="term" value="F:structural constituent of ribosome"/>
    <property type="evidence" value="ECO:0007669"/>
    <property type="project" value="UniProtKB-UniRule"/>
</dbReference>
<accession>A0AAN7UVQ8</accession>
<dbReference type="InterPro" id="IPR020568">
    <property type="entry name" value="Ribosomal_Su5_D2-typ_SF"/>
</dbReference>
<dbReference type="PANTHER" id="PTHR48277:SF1">
    <property type="entry name" value="MITOCHONDRIAL RIBOSOMAL PROTEIN S5"/>
    <property type="match status" value="1"/>
</dbReference>
<organism evidence="7 8">
    <name type="scientific">Xylaria bambusicola</name>
    <dbReference type="NCBI Taxonomy" id="326684"/>
    <lineage>
        <taxon>Eukaryota</taxon>
        <taxon>Fungi</taxon>
        <taxon>Dikarya</taxon>
        <taxon>Ascomycota</taxon>
        <taxon>Pezizomycotina</taxon>
        <taxon>Sordariomycetes</taxon>
        <taxon>Xylariomycetidae</taxon>
        <taxon>Xylariales</taxon>
        <taxon>Xylariaceae</taxon>
        <taxon>Xylaria</taxon>
    </lineage>
</organism>
<proteinExistence type="inferred from homology"/>
<evidence type="ECO:0000256" key="3">
    <source>
        <dbReference type="ARBA" id="ARBA00023274"/>
    </source>
</evidence>
<dbReference type="InterPro" id="IPR005324">
    <property type="entry name" value="Ribosomal_uS5_C"/>
</dbReference>
<dbReference type="Proteomes" id="UP001305414">
    <property type="component" value="Unassembled WGS sequence"/>
</dbReference>
<dbReference type="Pfam" id="PF00333">
    <property type="entry name" value="Ribosomal_S5"/>
    <property type="match status" value="1"/>
</dbReference>
<protein>
    <recommendedName>
        <fullName evidence="6">S5 DRBM domain-containing protein</fullName>
    </recommendedName>
</protein>
<evidence type="ECO:0000256" key="2">
    <source>
        <dbReference type="ARBA" id="ARBA00022980"/>
    </source>
</evidence>
<dbReference type="PANTHER" id="PTHR48277">
    <property type="entry name" value="MITOCHONDRIAL RIBOSOMAL PROTEIN S5"/>
    <property type="match status" value="1"/>
</dbReference>
<dbReference type="AlphaFoldDB" id="A0AAN7UVQ8"/>
<dbReference type="Gene3D" id="3.30.230.10">
    <property type="match status" value="1"/>
</dbReference>
<evidence type="ECO:0000256" key="1">
    <source>
        <dbReference type="ARBA" id="ARBA00008945"/>
    </source>
</evidence>
<dbReference type="Gene3D" id="3.30.160.20">
    <property type="match status" value="1"/>
</dbReference>
<dbReference type="PROSITE" id="PS50881">
    <property type="entry name" value="S5_DSRBD"/>
    <property type="match status" value="1"/>
</dbReference>
<comment type="similarity">
    <text evidence="1 5">Belongs to the universal ribosomal protein uS5 family.</text>
</comment>
<evidence type="ECO:0000313" key="7">
    <source>
        <dbReference type="EMBL" id="KAK5635199.1"/>
    </source>
</evidence>
<dbReference type="InterPro" id="IPR013810">
    <property type="entry name" value="Ribosomal_uS5_N"/>
</dbReference>
<evidence type="ECO:0000256" key="4">
    <source>
        <dbReference type="PROSITE-ProRule" id="PRU00268"/>
    </source>
</evidence>
<evidence type="ECO:0000256" key="5">
    <source>
        <dbReference type="RuleBase" id="RU003823"/>
    </source>
</evidence>
<dbReference type="FunFam" id="3.30.230.10:FF:000002">
    <property type="entry name" value="30S ribosomal protein S5"/>
    <property type="match status" value="1"/>
</dbReference>
<keyword evidence="2 4" id="KW-0689">Ribosomal protein</keyword>
<dbReference type="GO" id="GO:0006412">
    <property type="term" value="P:translation"/>
    <property type="evidence" value="ECO:0007669"/>
    <property type="project" value="InterPro"/>
</dbReference>
<dbReference type="GO" id="GO:1990904">
    <property type="term" value="C:ribonucleoprotein complex"/>
    <property type="evidence" value="ECO:0007669"/>
    <property type="project" value="UniProtKB-UniRule"/>
</dbReference>
<reference evidence="7 8" key="1">
    <citation type="submission" date="2023-10" db="EMBL/GenBank/DDBJ databases">
        <title>Draft genome sequence of Xylaria bambusicola isolate GMP-LS, the root and basal stem rot pathogen of sugarcane in Indonesia.</title>
        <authorList>
            <person name="Selvaraj P."/>
            <person name="Muralishankar V."/>
            <person name="Muruganantham S."/>
            <person name="Sp S."/>
            <person name="Haryani S."/>
            <person name="Lau K.J.X."/>
            <person name="Naqvi N.I."/>
        </authorList>
    </citation>
    <scope>NUCLEOTIDE SEQUENCE [LARGE SCALE GENOMIC DNA]</scope>
    <source>
        <strain evidence="7">GMP-LS</strain>
    </source>
</reference>
<gene>
    <name evidence="7" type="ORF">RRF57_010911</name>
</gene>
<sequence>MLAAGIVGKIKNPALAAPEKNTDTGSVNCSSSRYCPAYALVSITVNSPAILATPRLSKTTAGGAMSVAYPARCLLSRGLTATASKARIAAPTPAPPCRAPFHSSAQLAKRKPRFKSIRAEEMGLVTPEKIEQFSKETYPQYTPEELEVLRKRYTPEQMAALEAGEAAIDPKDLTIQGRIRRDPYRPIYLDDFSKILPIVDKRPKPHPPPPEKIRFMSEEEHAHDLEKVVEGLIPKDINFEGMTDEEIENVLYEKVNFDLEEAKYFEEHTTLANHDKPSNSALAPGLGKNLRGVSGVYKATIDPEDQGSDNEGEFQGLKRKSGLSVADIKKLHATSKTLVTRWVTNQTRLGKVQSTWVLAIAGNGNGRLGIGEAKSVEGPVASAKAKQLAIRNMQPIPRYEDRTIFGSVEAKVGATIVKLEARPPGFGLRASHRLFEMFRIAGIRDIAAKMPRGRNPMNSCKACMQALMSQKDPNDIAIGRGKKLVDLRKVYYGGNVL</sequence>
<name>A0AAN7UVQ8_9PEZI</name>
<dbReference type="Pfam" id="PF03719">
    <property type="entry name" value="Ribosomal_S5_C"/>
    <property type="match status" value="1"/>
</dbReference>
<dbReference type="SUPFAM" id="SSF54211">
    <property type="entry name" value="Ribosomal protein S5 domain 2-like"/>
    <property type="match status" value="1"/>
</dbReference>
<dbReference type="GO" id="GO:0005737">
    <property type="term" value="C:cytoplasm"/>
    <property type="evidence" value="ECO:0007669"/>
    <property type="project" value="UniProtKB-ARBA"/>
</dbReference>
<dbReference type="InterPro" id="IPR000851">
    <property type="entry name" value="Ribosomal_uS5"/>
</dbReference>
<keyword evidence="3 4" id="KW-0687">Ribonucleoprotein</keyword>